<evidence type="ECO:0000313" key="3">
    <source>
        <dbReference type="EMBL" id="SLN72489.1"/>
    </source>
</evidence>
<proteinExistence type="predicted"/>
<dbReference type="Proteomes" id="UP000193200">
    <property type="component" value="Unassembled WGS sequence"/>
</dbReference>
<keyword evidence="4" id="KW-1185">Reference proteome</keyword>
<feature type="region of interest" description="Disordered" evidence="1">
    <location>
        <begin position="36"/>
        <end position="55"/>
    </location>
</feature>
<keyword evidence="2" id="KW-1133">Transmembrane helix</keyword>
<dbReference type="EMBL" id="FWFR01000003">
    <property type="protein sequence ID" value="SLN72489.1"/>
    <property type="molecule type" value="Genomic_DNA"/>
</dbReference>
<evidence type="ECO:0000256" key="1">
    <source>
        <dbReference type="SAM" id="MobiDB-lite"/>
    </source>
</evidence>
<evidence type="ECO:0000256" key="2">
    <source>
        <dbReference type="SAM" id="Phobius"/>
    </source>
</evidence>
<sequence length="86" mass="9229">MFGFSFLKLLVLAAVVAGVWYGFKYLSRDTAKVGRKAEEAPAKAPKGRRAPADPSVEEMQKCARCGTYVTGDARDCGRAGCPYPPA</sequence>
<feature type="transmembrane region" description="Helical" evidence="2">
    <location>
        <begin position="6"/>
        <end position="26"/>
    </location>
</feature>
<keyword evidence="2" id="KW-0472">Membrane</keyword>
<dbReference type="InParanoid" id="A0A1Y5TZG4"/>
<evidence type="ECO:0000313" key="4">
    <source>
        <dbReference type="Proteomes" id="UP000193200"/>
    </source>
</evidence>
<organism evidence="3 4">
    <name type="scientific">Oceanibacterium hippocampi</name>
    <dbReference type="NCBI Taxonomy" id="745714"/>
    <lineage>
        <taxon>Bacteria</taxon>
        <taxon>Pseudomonadati</taxon>
        <taxon>Pseudomonadota</taxon>
        <taxon>Alphaproteobacteria</taxon>
        <taxon>Sneathiellales</taxon>
        <taxon>Sneathiellaceae</taxon>
        <taxon>Oceanibacterium</taxon>
    </lineage>
</organism>
<name>A0A1Y5TZG4_9PROT</name>
<keyword evidence="2" id="KW-0812">Transmembrane</keyword>
<reference evidence="3 4" key="1">
    <citation type="submission" date="2017-03" db="EMBL/GenBank/DDBJ databases">
        <authorList>
            <person name="Afonso C.L."/>
            <person name="Miller P.J."/>
            <person name="Scott M.A."/>
            <person name="Spackman E."/>
            <person name="Goraichik I."/>
            <person name="Dimitrov K.M."/>
            <person name="Suarez D.L."/>
            <person name="Swayne D.E."/>
        </authorList>
    </citation>
    <scope>NUCLEOTIDE SEQUENCE [LARGE SCALE GENOMIC DNA]</scope>
    <source>
        <strain evidence="3 4">CECT 7691</strain>
    </source>
</reference>
<protein>
    <submittedName>
        <fullName evidence="3">Uncharacterized protein</fullName>
    </submittedName>
</protein>
<dbReference type="OrthoDB" id="7366267at2"/>
<gene>
    <name evidence="3" type="ORF">OCH7691_03483</name>
</gene>
<dbReference type="AlphaFoldDB" id="A0A1Y5TZG4"/>
<accession>A0A1Y5TZG4</accession>
<dbReference type="RefSeq" id="WP_085884822.1">
    <property type="nucleotide sequence ID" value="NZ_FWFR01000003.1"/>
</dbReference>